<proteinExistence type="predicted"/>
<organism evidence="2 3">
    <name type="scientific">Algoriphagus kandeliae</name>
    <dbReference type="NCBI Taxonomy" id="2562278"/>
    <lineage>
        <taxon>Bacteria</taxon>
        <taxon>Pseudomonadati</taxon>
        <taxon>Bacteroidota</taxon>
        <taxon>Cytophagia</taxon>
        <taxon>Cytophagales</taxon>
        <taxon>Cyclobacteriaceae</taxon>
        <taxon>Algoriphagus</taxon>
    </lineage>
</organism>
<reference evidence="2 3" key="1">
    <citation type="submission" date="2019-03" db="EMBL/GenBank/DDBJ databases">
        <title>Algoriphagus sp. nov, a new strain isolated from root system soil of mangrove plant Kandelia.</title>
        <authorList>
            <person name="Yin Q."/>
            <person name="Wang K."/>
            <person name="Song Z."/>
        </authorList>
    </citation>
    <scope>NUCLEOTIDE SEQUENCE [LARGE SCALE GENOMIC DNA]</scope>
    <source>
        <strain evidence="2 3">XY-J91</strain>
    </source>
</reference>
<dbReference type="AlphaFoldDB" id="A0A4Y9QXK0"/>
<gene>
    <name evidence="2" type="ORF">E4S40_07290</name>
</gene>
<evidence type="ECO:0000259" key="1">
    <source>
        <dbReference type="Pfam" id="PF13568"/>
    </source>
</evidence>
<dbReference type="RefSeq" id="WP_135072680.1">
    <property type="nucleotide sequence ID" value="NZ_SPSB01000002.1"/>
</dbReference>
<dbReference type="OrthoDB" id="1120420at2"/>
<protein>
    <submittedName>
        <fullName evidence="2">PorT family protein</fullName>
    </submittedName>
</protein>
<name>A0A4Y9QXK0_9BACT</name>
<dbReference type="Proteomes" id="UP000297647">
    <property type="component" value="Unassembled WGS sequence"/>
</dbReference>
<accession>A0A4Y9QXK0</accession>
<comment type="caution">
    <text evidence="2">The sequence shown here is derived from an EMBL/GenBank/DDBJ whole genome shotgun (WGS) entry which is preliminary data.</text>
</comment>
<evidence type="ECO:0000313" key="3">
    <source>
        <dbReference type="Proteomes" id="UP000297647"/>
    </source>
</evidence>
<feature type="domain" description="Outer membrane protein beta-barrel" evidence="1">
    <location>
        <begin position="51"/>
        <end position="222"/>
    </location>
</feature>
<keyword evidence="3" id="KW-1185">Reference proteome</keyword>
<dbReference type="EMBL" id="SPSB01000002">
    <property type="protein sequence ID" value="TFV96023.1"/>
    <property type="molecule type" value="Genomic_DNA"/>
</dbReference>
<dbReference type="InterPro" id="IPR025665">
    <property type="entry name" value="Beta-barrel_OMP_2"/>
</dbReference>
<sequence>MILITSKLKELNSFKNKLSLLFFLFIYFFTFQNSNGQVLISLLFGDKLNSENIEFGLEGGFNQAQLRGLEQSKSQGFFHLGLYFDFRMKNDLWLNTGVRIKSNAGAKDIPTYSLLDPELDAIFNDGSISRRLGYFYVPVHLKYRLGKEKKLFVQAGGQIGLRNKASDEFLNSFIDQDDASFLLDIREQIRGIDAGLSGGFGYKLGKNGMSLGLTYYYGLVNIMKESNLEQYDYSSQNSNLYLFMTIPVGAGKKEANSSQ</sequence>
<dbReference type="Pfam" id="PF13568">
    <property type="entry name" value="OMP_b-brl_2"/>
    <property type="match status" value="1"/>
</dbReference>
<evidence type="ECO:0000313" key="2">
    <source>
        <dbReference type="EMBL" id="TFV96023.1"/>
    </source>
</evidence>